<evidence type="ECO:0000256" key="3">
    <source>
        <dbReference type="ARBA" id="ARBA00022989"/>
    </source>
</evidence>
<comment type="subcellular location">
    <subcellularLocation>
        <location evidence="1">Membrane</location>
    </subcellularLocation>
</comment>
<organism evidence="6 7">
    <name type="scientific">Zhenpiania hominis</name>
    <dbReference type="NCBI Taxonomy" id="2763644"/>
    <lineage>
        <taxon>Bacteria</taxon>
        <taxon>Bacillati</taxon>
        <taxon>Bacillota</taxon>
        <taxon>Clostridia</taxon>
        <taxon>Peptostreptococcales</taxon>
        <taxon>Anaerovoracaceae</taxon>
        <taxon>Zhenpiania</taxon>
    </lineage>
</organism>
<feature type="transmembrane region" description="Helical" evidence="5">
    <location>
        <begin position="35"/>
        <end position="55"/>
    </location>
</feature>
<proteinExistence type="predicted"/>
<protein>
    <recommendedName>
        <fullName evidence="8">Holin, SPP1 family</fullName>
    </recommendedName>
</protein>
<accession>A0A923SS89</accession>
<gene>
    <name evidence="6" type="ORF">H9L42_16525</name>
</gene>
<dbReference type="Proteomes" id="UP000602647">
    <property type="component" value="Unassembled WGS sequence"/>
</dbReference>
<comment type="caution">
    <text evidence="6">The sequence shown here is derived from an EMBL/GenBank/DDBJ whole genome shotgun (WGS) entry which is preliminary data.</text>
</comment>
<dbReference type="GO" id="GO:0016020">
    <property type="term" value="C:membrane"/>
    <property type="evidence" value="ECO:0007669"/>
    <property type="project" value="UniProtKB-SubCell"/>
</dbReference>
<evidence type="ECO:0000256" key="4">
    <source>
        <dbReference type="ARBA" id="ARBA00023136"/>
    </source>
</evidence>
<dbReference type="Pfam" id="PF04688">
    <property type="entry name" value="Holin_SPP1"/>
    <property type="match status" value="1"/>
</dbReference>
<keyword evidence="4 5" id="KW-0472">Membrane</keyword>
<evidence type="ECO:0000256" key="2">
    <source>
        <dbReference type="ARBA" id="ARBA00022692"/>
    </source>
</evidence>
<sequence>MEKKTIVSAIVQLLVALNEALMAFGITQFQNVTTDSIYTVVSTIAMVVAWGYGLWKNHNFTDAACQAQGYLDILKGKAEDNKVAEIGEGEDE</sequence>
<keyword evidence="7" id="KW-1185">Reference proteome</keyword>
<evidence type="ECO:0000313" key="7">
    <source>
        <dbReference type="Proteomes" id="UP000602647"/>
    </source>
</evidence>
<dbReference type="RefSeq" id="WP_187304497.1">
    <property type="nucleotide sequence ID" value="NZ_JACRYT010000046.1"/>
</dbReference>
<dbReference type="InterPro" id="IPR006479">
    <property type="entry name" value="Holin"/>
</dbReference>
<evidence type="ECO:0000313" key="6">
    <source>
        <dbReference type="EMBL" id="MBC6681415.1"/>
    </source>
</evidence>
<evidence type="ECO:0000256" key="1">
    <source>
        <dbReference type="ARBA" id="ARBA00004370"/>
    </source>
</evidence>
<keyword evidence="2 5" id="KW-0812">Transmembrane</keyword>
<reference evidence="6" key="1">
    <citation type="submission" date="2020-08" db="EMBL/GenBank/DDBJ databases">
        <title>Genome public.</title>
        <authorList>
            <person name="Liu C."/>
            <person name="Sun Q."/>
        </authorList>
    </citation>
    <scope>NUCLEOTIDE SEQUENCE</scope>
    <source>
        <strain evidence="6">BX12</strain>
    </source>
</reference>
<name>A0A923SS89_9FIRM</name>
<evidence type="ECO:0008006" key="8">
    <source>
        <dbReference type="Google" id="ProtNLM"/>
    </source>
</evidence>
<dbReference type="EMBL" id="JACRYT010000046">
    <property type="protein sequence ID" value="MBC6681415.1"/>
    <property type="molecule type" value="Genomic_DNA"/>
</dbReference>
<dbReference type="AlphaFoldDB" id="A0A923SS89"/>
<keyword evidence="3 5" id="KW-1133">Transmembrane helix</keyword>
<evidence type="ECO:0000256" key="5">
    <source>
        <dbReference type="SAM" id="Phobius"/>
    </source>
</evidence>